<dbReference type="Gene3D" id="3.10.490.10">
    <property type="entry name" value="Gamma-glutamyl cyclotransferase-like"/>
    <property type="match status" value="1"/>
</dbReference>
<evidence type="ECO:0000313" key="3">
    <source>
        <dbReference type="Proteomes" id="UP000683360"/>
    </source>
</evidence>
<feature type="compositionally biased region" description="Basic and acidic residues" evidence="1">
    <location>
        <begin position="697"/>
        <end position="711"/>
    </location>
</feature>
<feature type="region of interest" description="Disordered" evidence="1">
    <location>
        <begin position="631"/>
        <end position="711"/>
    </location>
</feature>
<feature type="compositionally biased region" description="Low complexity" evidence="1">
    <location>
        <begin position="863"/>
        <end position="873"/>
    </location>
</feature>
<feature type="region of interest" description="Disordered" evidence="1">
    <location>
        <begin position="370"/>
        <end position="487"/>
    </location>
</feature>
<feature type="region of interest" description="Disordered" evidence="1">
    <location>
        <begin position="855"/>
        <end position="899"/>
    </location>
</feature>
<feature type="region of interest" description="Disordered" evidence="1">
    <location>
        <begin position="74"/>
        <end position="104"/>
    </location>
</feature>
<organism evidence="2 3">
    <name type="scientific">Mytilus edulis</name>
    <name type="common">Blue mussel</name>
    <dbReference type="NCBI Taxonomy" id="6550"/>
    <lineage>
        <taxon>Eukaryota</taxon>
        <taxon>Metazoa</taxon>
        <taxon>Spiralia</taxon>
        <taxon>Lophotrochozoa</taxon>
        <taxon>Mollusca</taxon>
        <taxon>Bivalvia</taxon>
        <taxon>Autobranchia</taxon>
        <taxon>Pteriomorphia</taxon>
        <taxon>Mytilida</taxon>
        <taxon>Mytiloidea</taxon>
        <taxon>Mytilidae</taxon>
        <taxon>Mytilinae</taxon>
        <taxon>Mytilus</taxon>
    </lineage>
</organism>
<dbReference type="Proteomes" id="UP000683360">
    <property type="component" value="Unassembled WGS sequence"/>
</dbReference>
<feature type="compositionally biased region" description="Basic and acidic residues" evidence="1">
    <location>
        <begin position="13"/>
        <end position="22"/>
    </location>
</feature>
<sequence length="1189" mass="133040">MGDMSHSGSGDHNPVDHHDGTKVHLWGHKSPITADHTTYNFEQDPDLVVEIDIPINKRITSAGNKRVLSASAISGSGTDRSYRSTNSGFGRPPVKSRSRPMKPHETEPFLTVDAMNSGRTSAATSPADSKSETPLFVFERFHTSFELVSDRWWARKNTYSARLPQRPSSVRRGRAPTVSGRLYVPEGASPSPYINRVNKKFVKGGRNTPASSIFVSPTSRQKPKPNVHIKSPFKHSMQKTEISPQERPSSPAQDLKDMTAFATFQVGKMLSREPVEQKAKLHGRLLKGKLKPLKPVNVKGPSIEKCRGIVSENRTSLPPANKTLARRREILERIPNVHEYLYDRPRTEESIHRTSRASSVDENRDHIIKEESTELEGETPDVYQSDSLPIGPTGSRMTTNSGLSGPTPTPRMFVTEINGKGKENSPFDNNINSRIKNQLELQQNQESTGGETSERTENQSRPNTAGKLVRFAEGSKEDGEKSKDMKQFQNAKIAEGLRENTTNTVSTENTQMEIAMKVDIKIVDKTEKSKSEENKIVQGEIKIVDKGEQIEKDKKNLKKVNDNRYAESKSQNISSSQNAGQSGSQSTEPSDKNVNGKQSSVHACRNRQRYKAPNTLQIQSVLHDGSVYYTLGAESPRRSPSPARSPSPGASSLRSSSDGSRNKFNKLVRPSSAKLGKKHKRRSSESSQSGFSMVTNRKSESTESRKSKVYFEGEYPPHQSIFTENKIGDQIEISLKDDKTLTFDDLDQELLAIQESIQMRREETSDEATFINLNSESTLTDVDCELQRQTEENIMHLELNTKSLQTDDDYMSETPKDNGQSYTDLLDMYRKKCMTVSENCGCISDSLMTPGRVTTNVKRSHSFSRPSSASSRKSSPKKRERRNSFHFEKPTSDTDVPKPKVLFRSPSVVSMATDSGCSIGFEADDKIPNYYLTSAATDSDVCVTDRSEEEKPLLAMVCDQLPPDQTINTKITSDSTKSSFQVVATAAEISKPKQVKKPVKKEPVAPFAPLCFTLNARAPTGYLYYFAYGPDMNPSRVSAYLKREVNCRYWGLLYGFQLVFNKKGLDVEAGGFANIELNPFCSVEGVIYQITAEELQLLDNHTGYPEHYTHLMLPVWMSNSTNPDQYGVAQYCVPAVMYIAQDKWINKDETINCDYALQQCIKSSDLVTPDYRDHMVNYCQPMKEQVMCV</sequence>
<gene>
    <name evidence="2" type="ORF">MEDL_23323</name>
</gene>
<feature type="compositionally biased region" description="Basic residues" evidence="1">
    <location>
        <begin position="221"/>
        <end position="237"/>
    </location>
</feature>
<dbReference type="InterPro" id="IPR013024">
    <property type="entry name" value="GGCT-like"/>
</dbReference>
<dbReference type="OrthoDB" id="2017317at2759"/>
<feature type="compositionally biased region" description="Basic and acidic residues" evidence="1">
    <location>
        <begin position="558"/>
        <end position="567"/>
    </location>
</feature>
<dbReference type="InterPro" id="IPR036568">
    <property type="entry name" value="GGCT-like_sf"/>
</dbReference>
<feature type="compositionally biased region" description="Basic and acidic residues" evidence="1">
    <location>
        <begin position="473"/>
        <end position="486"/>
    </location>
</feature>
<name>A0A8S3RLW3_MYTED</name>
<evidence type="ECO:0008006" key="4">
    <source>
        <dbReference type="Google" id="ProtNLM"/>
    </source>
</evidence>
<feature type="region of interest" description="Disordered" evidence="1">
    <location>
        <begin position="558"/>
        <end position="602"/>
    </location>
</feature>
<feature type="compositionally biased region" description="Polar residues" evidence="1">
    <location>
        <begin position="426"/>
        <end position="445"/>
    </location>
</feature>
<evidence type="ECO:0000256" key="1">
    <source>
        <dbReference type="SAM" id="MobiDB-lite"/>
    </source>
</evidence>
<comment type="caution">
    <text evidence="2">The sequence shown here is derived from an EMBL/GenBank/DDBJ whole genome shotgun (WGS) entry which is preliminary data.</text>
</comment>
<feature type="region of interest" description="Disordered" evidence="1">
    <location>
        <begin position="1"/>
        <end position="23"/>
    </location>
</feature>
<feature type="compositionally biased region" description="Polar residues" evidence="1">
    <location>
        <begin position="239"/>
        <end position="252"/>
    </location>
</feature>
<feature type="compositionally biased region" description="Low complexity" evidence="1">
    <location>
        <begin position="570"/>
        <end position="586"/>
    </location>
</feature>
<dbReference type="SUPFAM" id="SSF110857">
    <property type="entry name" value="Gamma-glutamyl cyclotransferase-like"/>
    <property type="match status" value="1"/>
</dbReference>
<dbReference type="CDD" id="cd06661">
    <property type="entry name" value="GGCT_like"/>
    <property type="match status" value="1"/>
</dbReference>
<feature type="compositionally biased region" description="Polar residues" evidence="1">
    <location>
        <begin position="1"/>
        <end position="10"/>
    </location>
</feature>
<dbReference type="AlphaFoldDB" id="A0A8S3RLW3"/>
<feature type="compositionally biased region" description="Polar residues" evidence="1">
    <location>
        <begin position="395"/>
        <end position="406"/>
    </location>
</feature>
<proteinExistence type="predicted"/>
<feature type="compositionally biased region" description="Low complexity" evidence="1">
    <location>
        <begin position="638"/>
        <end position="659"/>
    </location>
</feature>
<dbReference type="EMBL" id="CAJPWZ010001142">
    <property type="protein sequence ID" value="CAG2209192.1"/>
    <property type="molecule type" value="Genomic_DNA"/>
</dbReference>
<feature type="compositionally biased region" description="Basic and acidic residues" evidence="1">
    <location>
        <begin position="882"/>
        <end position="898"/>
    </location>
</feature>
<keyword evidence="3" id="KW-1185">Reference proteome</keyword>
<protein>
    <recommendedName>
        <fullName evidence="4">Gamma-glutamylcyclotransferase</fullName>
    </recommendedName>
</protein>
<evidence type="ECO:0000313" key="2">
    <source>
        <dbReference type="EMBL" id="CAG2209192.1"/>
    </source>
</evidence>
<accession>A0A8S3RLW3</accession>
<feature type="region of interest" description="Disordered" evidence="1">
    <location>
        <begin position="211"/>
        <end position="253"/>
    </location>
</feature>
<feature type="compositionally biased region" description="Polar residues" evidence="1">
    <location>
        <begin position="211"/>
        <end position="220"/>
    </location>
</feature>
<reference evidence="2" key="1">
    <citation type="submission" date="2021-03" db="EMBL/GenBank/DDBJ databases">
        <authorList>
            <person name="Bekaert M."/>
        </authorList>
    </citation>
    <scope>NUCLEOTIDE SEQUENCE</scope>
</reference>
<feature type="compositionally biased region" description="Polar residues" evidence="1">
    <location>
        <begin position="74"/>
        <end position="88"/>
    </location>
</feature>
<feature type="compositionally biased region" description="Polar residues" evidence="1">
    <location>
        <begin position="592"/>
        <end position="601"/>
    </location>
</feature>